<dbReference type="OrthoDB" id="7778020at2"/>
<evidence type="ECO:0000313" key="4">
    <source>
        <dbReference type="Proteomes" id="UP000015480"/>
    </source>
</evidence>
<name>S5Y973_PARAH</name>
<dbReference type="KEGG" id="pami:JCM7686_0804"/>
<keyword evidence="4" id="KW-1185">Reference proteome</keyword>
<keyword evidence="1" id="KW-0175">Coiled coil</keyword>
<dbReference type="EMBL" id="CP006650">
    <property type="protein sequence ID" value="AGT07913.1"/>
    <property type="molecule type" value="Genomic_DNA"/>
</dbReference>
<reference evidence="3 4" key="1">
    <citation type="journal article" date="2014" name="BMC Genomics">
        <title>Architecture and functions of a multipartite genome of the methylotrophic bacterium Paracoccus aminophilus JCM 7686, containing primary and secondary chromids.</title>
        <authorList>
            <person name="Dziewit L."/>
            <person name="Czarnecki J."/>
            <person name="Wibberg D."/>
            <person name="Radlinska M."/>
            <person name="Mrozek P."/>
            <person name="Szymczak M."/>
            <person name="Schluter A."/>
            <person name="Puhler A."/>
            <person name="Bartosik D."/>
        </authorList>
    </citation>
    <scope>NUCLEOTIDE SEQUENCE [LARGE SCALE GENOMIC DNA]</scope>
    <source>
        <strain evidence="3">JCM 7686</strain>
    </source>
</reference>
<dbReference type="eggNOG" id="ENOG5030YV4">
    <property type="taxonomic scope" value="Bacteria"/>
</dbReference>
<dbReference type="HOGENOM" id="CLU_183755_0_0_5"/>
<keyword evidence="2" id="KW-0472">Membrane</keyword>
<accession>S5Y973</accession>
<keyword evidence="2" id="KW-1133">Transmembrane helix</keyword>
<dbReference type="RefSeq" id="WP_020949552.1">
    <property type="nucleotide sequence ID" value="NC_022041.1"/>
</dbReference>
<dbReference type="Proteomes" id="UP000015480">
    <property type="component" value="Chromosome"/>
</dbReference>
<evidence type="ECO:0000256" key="1">
    <source>
        <dbReference type="SAM" id="Coils"/>
    </source>
</evidence>
<protein>
    <submittedName>
        <fullName evidence="3">Uncharacterized protein</fullName>
    </submittedName>
</protein>
<keyword evidence="2" id="KW-0812">Transmembrane</keyword>
<feature type="transmembrane region" description="Helical" evidence="2">
    <location>
        <begin position="17"/>
        <end position="34"/>
    </location>
</feature>
<sequence length="104" mass="11950">MTEQQVGTDLVRAIQSGWPQIVAIVAIIWWASKLDMQVKGAMKRLDRHEERLRGLEAAQHQQAIDAAEIREAMKNIKLTLDRIYSEVSELGRVQHHSERTIPPR</sequence>
<gene>
    <name evidence="3" type="ORF">JCM7686_0804</name>
</gene>
<dbReference type="PATRIC" id="fig|1367847.3.peg.761"/>
<feature type="coiled-coil region" evidence="1">
    <location>
        <begin position="31"/>
        <end position="58"/>
    </location>
</feature>
<evidence type="ECO:0000313" key="3">
    <source>
        <dbReference type="EMBL" id="AGT07913.1"/>
    </source>
</evidence>
<organism evidence="3 4">
    <name type="scientific">Paracoccus aminophilus JCM 7686</name>
    <dbReference type="NCBI Taxonomy" id="1367847"/>
    <lineage>
        <taxon>Bacteria</taxon>
        <taxon>Pseudomonadati</taxon>
        <taxon>Pseudomonadota</taxon>
        <taxon>Alphaproteobacteria</taxon>
        <taxon>Rhodobacterales</taxon>
        <taxon>Paracoccaceae</taxon>
        <taxon>Paracoccus</taxon>
    </lineage>
</organism>
<evidence type="ECO:0000256" key="2">
    <source>
        <dbReference type="SAM" id="Phobius"/>
    </source>
</evidence>
<proteinExistence type="predicted"/>
<dbReference type="STRING" id="1367847.JCM7686_0804"/>
<dbReference type="AlphaFoldDB" id="S5Y973"/>